<keyword evidence="1" id="KW-0472">Membrane</keyword>
<comment type="caution">
    <text evidence="3">The sequence shown here is derived from an EMBL/GenBank/DDBJ whole genome shotgun (WGS) entry which is preliminary data.</text>
</comment>
<reference evidence="4" key="1">
    <citation type="submission" date="2016-07" db="EMBL/GenBank/DDBJ databases">
        <title>Nontailed viruses are major unrecognized killers of bacteria in the ocean.</title>
        <authorList>
            <person name="Kauffman K."/>
            <person name="Hussain F."/>
            <person name="Yang J."/>
            <person name="Arevalo P."/>
            <person name="Brown J."/>
            <person name="Cutler M."/>
            <person name="Kelly L."/>
            <person name="Polz M.F."/>
        </authorList>
    </citation>
    <scope>NUCLEOTIDE SEQUENCE [LARGE SCALE GENOMIC DNA]</scope>
    <source>
        <strain evidence="4">10N.261.55.E11</strain>
    </source>
</reference>
<proteinExistence type="predicted"/>
<evidence type="ECO:0000256" key="1">
    <source>
        <dbReference type="SAM" id="Phobius"/>
    </source>
</evidence>
<evidence type="ECO:0000313" key="3">
    <source>
        <dbReference type="EMBL" id="PMJ68032.1"/>
    </source>
</evidence>
<keyword evidence="1" id="KW-1133">Transmembrane helix</keyword>
<organism evidence="3 4">
    <name type="scientific">Vibrio splendidus</name>
    <dbReference type="NCBI Taxonomy" id="29497"/>
    <lineage>
        <taxon>Bacteria</taxon>
        <taxon>Pseudomonadati</taxon>
        <taxon>Pseudomonadota</taxon>
        <taxon>Gammaproteobacteria</taxon>
        <taxon>Vibrionales</taxon>
        <taxon>Vibrionaceae</taxon>
        <taxon>Vibrio</taxon>
    </lineage>
</organism>
<dbReference type="InterPro" id="IPR023814">
    <property type="entry name" value="His-Xaa-Ser_sys"/>
</dbReference>
<dbReference type="Proteomes" id="UP000235330">
    <property type="component" value="Unassembled WGS sequence"/>
</dbReference>
<dbReference type="EMBL" id="MCWU01000015">
    <property type="protein sequence ID" value="PMJ68032.1"/>
    <property type="molecule type" value="Genomic_DNA"/>
</dbReference>
<dbReference type="EMBL" id="JAKMYX010000116">
    <property type="protein sequence ID" value="MDH5923596.1"/>
    <property type="molecule type" value="Genomic_DNA"/>
</dbReference>
<dbReference type="NCBIfam" id="TIGR03982">
    <property type="entry name" value="TIGR03982 family His-Xaa-Ser system protein"/>
    <property type="match status" value="1"/>
</dbReference>
<protein>
    <submittedName>
        <fullName evidence="2">TIGR03982 family His-Xaa-Ser system protein</fullName>
    </submittedName>
</protein>
<dbReference type="OrthoDB" id="6882278at2"/>
<keyword evidence="1" id="KW-0812">Transmembrane</keyword>
<name>A0A2N7FFG1_VIBSP</name>
<accession>A0A2N7FFG1</accession>
<reference evidence="2" key="4">
    <citation type="submission" date="2022-01" db="EMBL/GenBank/DDBJ databases">
        <title>Vibrio aestuarianus Clade A and Clade B isolates are associated with Pacific oyster (Crassostrea gigas) disease outbreaks across Ireland.</title>
        <authorList>
            <person name="Coyle N."/>
            <person name="O'Toole C."/>
            <person name="Thomas J.C.L."/>
            <person name="Ryder D."/>
            <person name="Cheslett D."/>
            <person name="Feist S."/>
            <person name="Bean T."/>
            <person name="Joseph A."/>
            <person name="Waina A."/>
            <person name="Feil E."/>
            <person name="Verner-Jeffreys D.W."/>
        </authorList>
    </citation>
    <scope>NUCLEOTIDE SEQUENCE</scope>
    <source>
        <strain evidence="2">S/17/14 A</strain>
    </source>
</reference>
<reference evidence="3" key="3">
    <citation type="journal article" date="2018" name="Nature">
        <title>A major lineage of non-tailed dsDNA viruses as unrecognized killers of marine bacteria.</title>
        <authorList>
            <person name="Kauffman K.M."/>
            <person name="Hussain F.A."/>
            <person name="Yang J."/>
            <person name="Arevalo P."/>
            <person name="Brown J.M."/>
            <person name="Chang W.K."/>
            <person name="VanInsberghe D."/>
            <person name="Elsherbini J."/>
            <person name="Sharma R.S."/>
            <person name="Cutler M.B."/>
            <person name="Kelly L."/>
            <person name="Polz M.F."/>
        </authorList>
    </citation>
    <scope>NUCLEOTIDE SEQUENCE</scope>
    <source>
        <strain evidence="3">10N.261.55.E11</strain>
    </source>
</reference>
<gene>
    <name evidence="3" type="ORF">BCU17_15485</name>
    <name evidence="2" type="ORF">L8R85_21445</name>
</gene>
<reference evidence="3" key="2">
    <citation type="submission" date="2016-07" db="EMBL/GenBank/DDBJ databases">
        <authorList>
            <person name="Wan K."/>
            <person name="Booth B."/>
            <person name="Spirohn K."/>
            <person name="Hao T."/>
            <person name="Hu Y."/>
            <person name="Calderwood M."/>
            <person name="Hill D."/>
            <person name="Mohr S."/>
            <person name="Vidal M."/>
            <person name="Celniker S."/>
            <person name="Perrimon N."/>
        </authorList>
    </citation>
    <scope>NUCLEOTIDE SEQUENCE</scope>
    <source>
        <strain evidence="3">10N.261.55.E11</strain>
    </source>
</reference>
<evidence type="ECO:0000313" key="2">
    <source>
        <dbReference type="EMBL" id="MDH5923596.1"/>
    </source>
</evidence>
<dbReference type="AlphaFoldDB" id="A0A2N7FFG1"/>
<dbReference type="Proteomes" id="UP001159663">
    <property type="component" value="Unassembled WGS sequence"/>
</dbReference>
<evidence type="ECO:0000313" key="4">
    <source>
        <dbReference type="Proteomes" id="UP000235330"/>
    </source>
</evidence>
<feature type="transmembrane region" description="Helical" evidence="1">
    <location>
        <begin position="6"/>
        <end position="31"/>
    </location>
</feature>
<dbReference type="RefSeq" id="WP_016799684.1">
    <property type="nucleotide sequence ID" value="NZ_CAWMVP010000035.1"/>
</dbReference>
<sequence length="118" mass="14063">MKRVFYFVISLCCIAWIGIYVVSPVFAYFYYKNQFMEQTAECSLAMDETWYIEQLESKTLNQTAKVHLLACHEYDKTRKIMLAMRVPESVLGYLGLEAIELHQRSIEPLIEQHRFRER</sequence>